<reference evidence="1" key="1">
    <citation type="submission" date="2017-09" db="EMBL/GenBank/DDBJ databases">
        <title>Complete Genome Sequence of ansamitocin-producing Bacterium Actinosynnema pretiosum X47.</title>
        <authorList>
            <person name="Cao G."/>
            <person name="Zong G."/>
            <person name="Zhong C."/>
            <person name="Fu J."/>
        </authorList>
    </citation>
    <scope>NUCLEOTIDE SEQUENCE [LARGE SCALE GENOMIC DNA]</scope>
    <source>
        <strain evidence="1">X47</strain>
    </source>
</reference>
<keyword evidence="2" id="KW-1185">Reference proteome</keyword>
<evidence type="ECO:0000313" key="1">
    <source>
        <dbReference type="EMBL" id="ATE53901.1"/>
    </source>
</evidence>
<accession>A0A290Z4B9</accession>
<sequence length="59" mass="5771">MLVFPGEPDVVVGRSGAEALVRRLVGALGVGALTARRVGSARGNGTGVGVVKGVARSIG</sequence>
<evidence type="ECO:0000313" key="2">
    <source>
        <dbReference type="Proteomes" id="UP000218505"/>
    </source>
</evidence>
<organism evidence="1 2">
    <name type="scientific">Actinosynnema pretiosum</name>
    <dbReference type="NCBI Taxonomy" id="42197"/>
    <lineage>
        <taxon>Bacteria</taxon>
        <taxon>Bacillati</taxon>
        <taxon>Actinomycetota</taxon>
        <taxon>Actinomycetes</taxon>
        <taxon>Pseudonocardiales</taxon>
        <taxon>Pseudonocardiaceae</taxon>
        <taxon>Actinosynnema</taxon>
    </lineage>
</organism>
<dbReference type="EMBL" id="CP023445">
    <property type="protein sequence ID" value="ATE53901.1"/>
    <property type="molecule type" value="Genomic_DNA"/>
</dbReference>
<dbReference type="KEGG" id="apre:CNX65_11835"/>
<name>A0A290Z4B9_9PSEU</name>
<proteinExistence type="predicted"/>
<protein>
    <submittedName>
        <fullName evidence="1">Uncharacterized protein</fullName>
    </submittedName>
</protein>
<dbReference type="AlphaFoldDB" id="A0A290Z4B9"/>
<gene>
    <name evidence="1" type="ORF">CNX65_11835</name>
</gene>
<dbReference type="Proteomes" id="UP000218505">
    <property type="component" value="Chromosome"/>
</dbReference>